<dbReference type="CDD" id="cd01392">
    <property type="entry name" value="HTH_LacI"/>
    <property type="match status" value="1"/>
</dbReference>
<dbReference type="PROSITE" id="PS50932">
    <property type="entry name" value="HTH_LACI_2"/>
    <property type="match status" value="1"/>
</dbReference>
<evidence type="ECO:0000313" key="6">
    <source>
        <dbReference type="Proteomes" id="UP001235064"/>
    </source>
</evidence>
<dbReference type="RefSeq" id="WP_286286838.1">
    <property type="nucleotide sequence ID" value="NZ_JASXSZ010000001.1"/>
</dbReference>
<dbReference type="Pfam" id="PF13377">
    <property type="entry name" value="Peripla_BP_3"/>
    <property type="match status" value="1"/>
</dbReference>
<protein>
    <submittedName>
        <fullName evidence="5">LacI family DNA-binding transcriptional regulator</fullName>
    </submittedName>
</protein>
<dbReference type="GO" id="GO:0003677">
    <property type="term" value="F:DNA binding"/>
    <property type="evidence" value="ECO:0007669"/>
    <property type="project" value="UniProtKB-KW"/>
</dbReference>
<evidence type="ECO:0000259" key="4">
    <source>
        <dbReference type="PROSITE" id="PS50932"/>
    </source>
</evidence>
<organism evidence="5 6">
    <name type="scientific">Microbacterium candidum</name>
    <dbReference type="NCBI Taxonomy" id="3041922"/>
    <lineage>
        <taxon>Bacteria</taxon>
        <taxon>Bacillati</taxon>
        <taxon>Actinomycetota</taxon>
        <taxon>Actinomycetes</taxon>
        <taxon>Micrococcales</taxon>
        <taxon>Microbacteriaceae</taxon>
        <taxon>Microbacterium</taxon>
    </lineage>
</organism>
<dbReference type="Gene3D" id="1.10.260.40">
    <property type="entry name" value="lambda repressor-like DNA-binding domains"/>
    <property type="match status" value="1"/>
</dbReference>
<dbReference type="SUPFAM" id="SSF53822">
    <property type="entry name" value="Periplasmic binding protein-like I"/>
    <property type="match status" value="1"/>
</dbReference>
<dbReference type="Pfam" id="PF00356">
    <property type="entry name" value="LacI"/>
    <property type="match status" value="1"/>
</dbReference>
<dbReference type="Proteomes" id="UP001235064">
    <property type="component" value="Unassembled WGS sequence"/>
</dbReference>
<dbReference type="Gene3D" id="3.40.50.2300">
    <property type="match status" value="2"/>
</dbReference>
<dbReference type="EMBL" id="JASXSZ010000001">
    <property type="protein sequence ID" value="MDL9978435.1"/>
    <property type="molecule type" value="Genomic_DNA"/>
</dbReference>
<keyword evidence="2 5" id="KW-0238">DNA-binding</keyword>
<dbReference type="CDD" id="cd06267">
    <property type="entry name" value="PBP1_LacI_sugar_binding-like"/>
    <property type="match status" value="1"/>
</dbReference>
<dbReference type="InterPro" id="IPR000843">
    <property type="entry name" value="HTH_LacI"/>
</dbReference>
<evidence type="ECO:0000256" key="1">
    <source>
        <dbReference type="ARBA" id="ARBA00023015"/>
    </source>
</evidence>
<dbReference type="PANTHER" id="PTHR30146">
    <property type="entry name" value="LACI-RELATED TRANSCRIPTIONAL REPRESSOR"/>
    <property type="match status" value="1"/>
</dbReference>
<gene>
    <name evidence="5" type="ORF">QSV35_03745</name>
</gene>
<evidence type="ECO:0000256" key="3">
    <source>
        <dbReference type="ARBA" id="ARBA00023163"/>
    </source>
</evidence>
<dbReference type="InterPro" id="IPR028082">
    <property type="entry name" value="Peripla_BP_I"/>
</dbReference>
<evidence type="ECO:0000313" key="5">
    <source>
        <dbReference type="EMBL" id="MDL9978435.1"/>
    </source>
</evidence>
<proteinExistence type="predicted"/>
<dbReference type="InterPro" id="IPR010982">
    <property type="entry name" value="Lambda_DNA-bd_dom_sf"/>
</dbReference>
<feature type="domain" description="HTH lacI-type" evidence="4">
    <location>
        <begin position="8"/>
        <end position="62"/>
    </location>
</feature>
<dbReference type="PANTHER" id="PTHR30146:SF138">
    <property type="entry name" value="TRANSCRIPTIONAL REGULATORY PROTEIN"/>
    <property type="match status" value="1"/>
</dbReference>
<accession>A0ABT7MVI4</accession>
<sequence>MDGAVGKVTIYDVAERAGVSISTVSLAINAPHRVSDETRSRVIEAATQLGYRRTPSRQRAETSALRIAVAAPFTSYPSYYRRLSGMLLHARRAAVDLIPHDLDSAASAADPLLHALPARGDVDGLIVMGVPLSAAALRASRTARLPVVLVDIRRERPSLGAPVVLIDDEAGGRLVGEHLRAAGHRRVGFVHERQLSSDYVSAGMLRARGILESVELVDVPVDVFGEPGPALREALAKDAGMTAVFANHDGLAAHTWRAIEETGRRVPDDIAVVGYDDGELAASLGLTTVRQPFVESGRAALDLVLAELSGEGTRVSHVELAPELVVRRSA</sequence>
<keyword evidence="3" id="KW-0804">Transcription</keyword>
<dbReference type="PROSITE" id="PS00356">
    <property type="entry name" value="HTH_LACI_1"/>
    <property type="match status" value="1"/>
</dbReference>
<dbReference type="SMART" id="SM00354">
    <property type="entry name" value="HTH_LACI"/>
    <property type="match status" value="1"/>
</dbReference>
<keyword evidence="6" id="KW-1185">Reference proteome</keyword>
<dbReference type="SUPFAM" id="SSF47413">
    <property type="entry name" value="lambda repressor-like DNA-binding domains"/>
    <property type="match status" value="1"/>
</dbReference>
<evidence type="ECO:0000256" key="2">
    <source>
        <dbReference type="ARBA" id="ARBA00023125"/>
    </source>
</evidence>
<dbReference type="InterPro" id="IPR046335">
    <property type="entry name" value="LacI/GalR-like_sensor"/>
</dbReference>
<keyword evidence="1" id="KW-0805">Transcription regulation</keyword>
<reference evidence="5 6" key="1">
    <citation type="submission" date="2023-06" db="EMBL/GenBank/DDBJ databases">
        <title>Microbacterium sp. nov., isolated from a waste landfill.</title>
        <authorList>
            <person name="Wen W."/>
        </authorList>
    </citation>
    <scope>NUCLEOTIDE SEQUENCE [LARGE SCALE GENOMIC DNA]</scope>
    <source>
        <strain evidence="5 6">ASV49</strain>
    </source>
</reference>
<name>A0ABT7MVI4_9MICO</name>
<comment type="caution">
    <text evidence="5">The sequence shown here is derived from an EMBL/GenBank/DDBJ whole genome shotgun (WGS) entry which is preliminary data.</text>
</comment>